<dbReference type="STRING" id="1182542.W9XAV6"/>
<sequence length="444" mass="48129">MAAPRAPKRTLEEEEDDEALFTSAPVVDRSSTFVAHFHPHIFTSSRAAGATTSSTSLTSMIKSLQAHPAFATADHRMAAWRRPSGQRTLVLGTATTTTTNSNRVIYTTGSDDDGEKYAGKRLERVLDDLNVQGALVVARWYGGIMLGPVRFTHMENVAKEAIAKWKSQTQAQAPWGTTGTTSTALSISHNDRADKRQKAAGAEGTGIVQQQQQNEAERLRLAKQLLDRDNSIVVLRGLLAEKTAAASASTSKQDAPLPLDQSQSQKTETASSPAKKVIDYTEMPLQRLRQLDKARDATLAFILKQLDKADQEEKERERVKLRTTTLTTGTDTYTNTNTNTDGGKVDSRQAGQGLIPADQTAQDDEGTSSPAENEAADPFPIPIPIAHGTEEQHQQADETDDMAHSEESTRQQDAAVTGNNGNGNMEHVLQVVEAQQDGQQDGDG</sequence>
<feature type="compositionally biased region" description="Low complexity" evidence="2">
    <location>
        <begin position="435"/>
        <end position="444"/>
    </location>
</feature>
<dbReference type="eggNOG" id="KOG3299">
    <property type="taxonomic scope" value="Eukaryota"/>
</dbReference>
<reference evidence="4 5" key="1">
    <citation type="submission" date="2013-03" db="EMBL/GenBank/DDBJ databases">
        <title>The Genome Sequence of Capronia epimyces CBS 606.96.</title>
        <authorList>
            <consortium name="The Broad Institute Genomics Platform"/>
            <person name="Cuomo C."/>
            <person name="de Hoog S."/>
            <person name="Gorbushina A."/>
            <person name="Walker B."/>
            <person name="Young S.K."/>
            <person name="Zeng Q."/>
            <person name="Gargeya S."/>
            <person name="Fitzgerald M."/>
            <person name="Haas B."/>
            <person name="Abouelleil A."/>
            <person name="Allen A.W."/>
            <person name="Alvarado L."/>
            <person name="Arachchi H.M."/>
            <person name="Berlin A.M."/>
            <person name="Chapman S.B."/>
            <person name="Gainer-Dewar J."/>
            <person name="Goldberg J."/>
            <person name="Griggs A."/>
            <person name="Gujja S."/>
            <person name="Hansen M."/>
            <person name="Howarth C."/>
            <person name="Imamovic A."/>
            <person name="Ireland A."/>
            <person name="Larimer J."/>
            <person name="McCowan C."/>
            <person name="Murphy C."/>
            <person name="Pearson M."/>
            <person name="Poon T.W."/>
            <person name="Priest M."/>
            <person name="Roberts A."/>
            <person name="Saif S."/>
            <person name="Shea T."/>
            <person name="Sisk P."/>
            <person name="Sykes S."/>
            <person name="Wortman J."/>
            <person name="Nusbaum C."/>
            <person name="Birren B."/>
        </authorList>
    </citation>
    <scope>NUCLEOTIDE SEQUENCE [LARGE SCALE GENOMIC DNA]</scope>
    <source>
        <strain evidence="4 5">CBS 606.96</strain>
    </source>
</reference>
<name>W9XAV6_9EURO</name>
<dbReference type="RefSeq" id="XP_007738137.1">
    <property type="nucleotide sequence ID" value="XM_007739947.1"/>
</dbReference>
<dbReference type="GO" id="GO:0005737">
    <property type="term" value="C:cytoplasm"/>
    <property type="evidence" value="ECO:0007669"/>
    <property type="project" value="TreeGrafter"/>
</dbReference>
<dbReference type="PANTHER" id="PTHR16301:SF26">
    <property type="entry name" value="IMPACT FAMILY MEMBER C14C8.09C"/>
    <property type="match status" value="1"/>
</dbReference>
<protein>
    <recommendedName>
        <fullName evidence="3">Impact N-terminal domain-containing protein</fullName>
    </recommendedName>
</protein>
<evidence type="ECO:0000313" key="4">
    <source>
        <dbReference type="EMBL" id="EXJ77627.1"/>
    </source>
</evidence>
<proteinExistence type="inferred from homology"/>
<gene>
    <name evidence="4" type="ORF">A1O3_09855</name>
</gene>
<dbReference type="PANTHER" id="PTHR16301">
    <property type="entry name" value="IMPACT-RELATED"/>
    <property type="match status" value="1"/>
</dbReference>
<dbReference type="Pfam" id="PF01205">
    <property type="entry name" value="Impact_N"/>
    <property type="match status" value="1"/>
</dbReference>
<comment type="similarity">
    <text evidence="1">Belongs to the IMPACT family.</text>
</comment>
<keyword evidence="5" id="KW-1185">Reference proteome</keyword>
<feature type="region of interest" description="Disordered" evidence="2">
    <location>
        <begin position="247"/>
        <end position="275"/>
    </location>
</feature>
<dbReference type="HOGENOM" id="CLU_040315_0_0_1"/>
<dbReference type="SUPFAM" id="SSF54211">
    <property type="entry name" value="Ribosomal protein S5 domain 2-like"/>
    <property type="match status" value="1"/>
</dbReference>
<evidence type="ECO:0000313" key="5">
    <source>
        <dbReference type="Proteomes" id="UP000019478"/>
    </source>
</evidence>
<dbReference type="InterPro" id="IPR036956">
    <property type="entry name" value="Impact_N_sf"/>
</dbReference>
<dbReference type="EMBL" id="AMGY01000010">
    <property type="protein sequence ID" value="EXJ77627.1"/>
    <property type="molecule type" value="Genomic_DNA"/>
</dbReference>
<dbReference type="Gene3D" id="3.30.230.30">
    <property type="entry name" value="Impact, N-terminal domain"/>
    <property type="match status" value="1"/>
</dbReference>
<feature type="compositionally biased region" description="Low complexity" evidence="2">
    <location>
        <begin position="328"/>
        <end position="342"/>
    </location>
</feature>
<accession>W9XAV6</accession>
<dbReference type="AlphaFoldDB" id="W9XAV6"/>
<dbReference type="InterPro" id="IPR001498">
    <property type="entry name" value="Impact_N"/>
</dbReference>
<dbReference type="InterPro" id="IPR023582">
    <property type="entry name" value="Impact"/>
</dbReference>
<feature type="compositionally biased region" description="Polar residues" evidence="2">
    <location>
        <begin position="260"/>
        <end position="272"/>
    </location>
</feature>
<feature type="domain" description="Impact N-terminal" evidence="3">
    <location>
        <begin position="51"/>
        <end position="162"/>
    </location>
</feature>
<evidence type="ECO:0000259" key="3">
    <source>
        <dbReference type="Pfam" id="PF01205"/>
    </source>
</evidence>
<evidence type="ECO:0000256" key="1">
    <source>
        <dbReference type="ARBA" id="ARBA00007665"/>
    </source>
</evidence>
<dbReference type="GO" id="GO:0006446">
    <property type="term" value="P:regulation of translational initiation"/>
    <property type="evidence" value="ECO:0007669"/>
    <property type="project" value="TreeGrafter"/>
</dbReference>
<feature type="compositionally biased region" description="Basic and acidic residues" evidence="2">
    <location>
        <begin position="388"/>
        <end position="410"/>
    </location>
</feature>
<comment type="caution">
    <text evidence="4">The sequence shown here is derived from an EMBL/GenBank/DDBJ whole genome shotgun (WGS) entry which is preliminary data.</text>
</comment>
<dbReference type="GO" id="GO:0140469">
    <property type="term" value="P:GCN2-mediated signaling"/>
    <property type="evidence" value="ECO:0007669"/>
    <property type="project" value="TreeGrafter"/>
</dbReference>
<dbReference type="InterPro" id="IPR020568">
    <property type="entry name" value="Ribosomal_Su5_D2-typ_SF"/>
</dbReference>
<feature type="region of interest" description="Disordered" evidence="2">
    <location>
        <begin position="168"/>
        <end position="211"/>
    </location>
</feature>
<dbReference type="Proteomes" id="UP000019478">
    <property type="component" value="Unassembled WGS sequence"/>
</dbReference>
<dbReference type="OrthoDB" id="69641at2759"/>
<feature type="region of interest" description="Disordered" evidence="2">
    <location>
        <begin position="328"/>
        <end position="444"/>
    </location>
</feature>
<dbReference type="GeneID" id="19173937"/>
<organism evidence="4 5">
    <name type="scientific">Capronia epimyces CBS 606.96</name>
    <dbReference type="NCBI Taxonomy" id="1182542"/>
    <lineage>
        <taxon>Eukaryota</taxon>
        <taxon>Fungi</taxon>
        <taxon>Dikarya</taxon>
        <taxon>Ascomycota</taxon>
        <taxon>Pezizomycotina</taxon>
        <taxon>Eurotiomycetes</taxon>
        <taxon>Chaetothyriomycetidae</taxon>
        <taxon>Chaetothyriales</taxon>
        <taxon>Herpotrichiellaceae</taxon>
        <taxon>Capronia</taxon>
    </lineage>
</organism>
<feature type="compositionally biased region" description="Polar residues" evidence="2">
    <location>
        <begin position="168"/>
        <end position="188"/>
    </location>
</feature>
<feature type="compositionally biased region" description="Polar residues" evidence="2">
    <location>
        <begin position="411"/>
        <end position="423"/>
    </location>
</feature>
<evidence type="ECO:0000256" key="2">
    <source>
        <dbReference type="SAM" id="MobiDB-lite"/>
    </source>
</evidence>